<dbReference type="InterPro" id="IPR050893">
    <property type="entry name" value="Sugar_PTS"/>
</dbReference>
<keyword evidence="16 18" id="KW-0472">Membrane</keyword>
<dbReference type="InterPro" id="IPR004718">
    <property type="entry name" value="PTS_IIC_mtl"/>
</dbReference>
<comment type="caution">
    <text evidence="22">The sequence shown here is derived from an EMBL/GenBank/DDBJ whole genome shotgun (WGS) entry which is preliminary data.</text>
</comment>
<dbReference type="SUPFAM" id="SSF55804">
    <property type="entry name" value="Phoshotransferase/anion transport protein"/>
    <property type="match status" value="1"/>
</dbReference>
<dbReference type="GO" id="GO:0090563">
    <property type="term" value="F:protein-phosphocysteine-sugar phosphotransferase activity"/>
    <property type="evidence" value="ECO:0007669"/>
    <property type="project" value="TreeGrafter"/>
</dbReference>
<dbReference type="InterPro" id="IPR003352">
    <property type="entry name" value="PTS_EIIC"/>
</dbReference>
<evidence type="ECO:0000259" key="21">
    <source>
        <dbReference type="PROSITE" id="PS51104"/>
    </source>
</evidence>
<evidence type="ECO:0000259" key="20">
    <source>
        <dbReference type="PROSITE" id="PS51099"/>
    </source>
</evidence>
<dbReference type="NCBIfam" id="NF011663">
    <property type="entry name" value="PRK15083.1"/>
    <property type="match status" value="1"/>
</dbReference>
<dbReference type="InterPro" id="IPR013011">
    <property type="entry name" value="PTS_EIIB_2"/>
</dbReference>
<feature type="domain" description="PTS EIIB type-2" evidence="20">
    <location>
        <begin position="376"/>
        <end position="468"/>
    </location>
</feature>
<dbReference type="InterPro" id="IPR013014">
    <property type="entry name" value="PTS_EIIC_2"/>
</dbReference>
<dbReference type="InterPro" id="IPR016152">
    <property type="entry name" value="PTrfase/Anion_transptr"/>
</dbReference>
<dbReference type="Pfam" id="PF02378">
    <property type="entry name" value="PTS_EIIC"/>
    <property type="match status" value="1"/>
</dbReference>
<reference evidence="22 23" key="1">
    <citation type="journal article" date="2018" name="Syst. Appl. Microbiol.">
        <title>Pectobacterium zantedeschiae sp. nov. a new species of a soft rot pathogen isolated from Calla lily (Zantedeschia spp.).</title>
        <authorList>
            <person name="Waleron M."/>
            <person name="Misztak A."/>
            <person name="Waleron M."/>
            <person name="Franczuk M."/>
            <person name="Jonca J."/>
            <person name="Wielgomas B."/>
            <person name="Mikicinski A."/>
            <person name="Popovic T."/>
            <person name="Waleron K."/>
        </authorList>
    </citation>
    <scope>NUCLEOTIDE SEQUENCE [LARGE SCALE GENOMIC DNA]</scope>
    <source>
        <strain evidence="22 23">9M</strain>
    </source>
</reference>
<dbReference type="InterPro" id="IPR036095">
    <property type="entry name" value="PTS_EIIB-like_sf"/>
</dbReference>
<keyword evidence="12" id="KW-0598">Phosphotransferase system</keyword>
<evidence type="ECO:0000256" key="18">
    <source>
        <dbReference type="SAM" id="Phobius"/>
    </source>
</evidence>
<evidence type="ECO:0000256" key="11">
    <source>
        <dbReference type="ARBA" id="ARBA00022679"/>
    </source>
</evidence>
<dbReference type="FunFam" id="3.40.930.10:FF:000007">
    <property type="entry name" value="PTS system mannitol-specific transporter subunit IICBA"/>
    <property type="match status" value="1"/>
</dbReference>
<dbReference type="GO" id="GO:0016301">
    <property type="term" value="F:kinase activity"/>
    <property type="evidence" value="ECO:0007669"/>
    <property type="project" value="UniProtKB-KW"/>
</dbReference>
<keyword evidence="13 18" id="KW-0812">Transmembrane</keyword>
<dbReference type="RefSeq" id="WP_129709292.1">
    <property type="nucleotide sequence ID" value="NZ_JBEHFA010000016.1"/>
</dbReference>
<dbReference type="NCBIfam" id="TIGR00851">
    <property type="entry name" value="mtlA"/>
    <property type="match status" value="1"/>
</dbReference>
<evidence type="ECO:0000259" key="19">
    <source>
        <dbReference type="PROSITE" id="PS51094"/>
    </source>
</evidence>
<dbReference type="InterPro" id="IPR029503">
    <property type="entry name" value="PTS_EIIB_mannitol"/>
</dbReference>
<dbReference type="PROSITE" id="PS51099">
    <property type="entry name" value="PTS_EIIB_TYPE_2"/>
    <property type="match status" value="1"/>
</dbReference>
<evidence type="ECO:0000256" key="6">
    <source>
        <dbReference type="ARBA" id="ARBA00022448"/>
    </source>
</evidence>
<keyword evidence="7" id="KW-1003">Cell membrane</keyword>
<feature type="domain" description="PTS EIIC type-2" evidence="21">
    <location>
        <begin position="13"/>
        <end position="342"/>
    </location>
</feature>
<evidence type="ECO:0000256" key="5">
    <source>
        <dbReference type="ARBA" id="ARBA00015039"/>
    </source>
</evidence>
<evidence type="ECO:0000313" key="22">
    <source>
        <dbReference type="EMBL" id="RYC39487.1"/>
    </source>
</evidence>
<dbReference type="EMBL" id="NWTM01000005">
    <property type="protein sequence ID" value="RYC39487.1"/>
    <property type="molecule type" value="Genomic_DNA"/>
</dbReference>
<dbReference type="Pfam" id="PF02302">
    <property type="entry name" value="PTS_IIB"/>
    <property type="match status" value="1"/>
</dbReference>
<feature type="transmembrane region" description="Helical" evidence="18">
    <location>
        <begin position="25"/>
        <end position="44"/>
    </location>
</feature>
<organism evidence="22 23">
    <name type="scientific">Pectobacterium zantedeschiae</name>
    <dbReference type="NCBI Taxonomy" id="2034769"/>
    <lineage>
        <taxon>Bacteria</taxon>
        <taxon>Pseudomonadati</taxon>
        <taxon>Pseudomonadota</taxon>
        <taxon>Gammaproteobacteria</taxon>
        <taxon>Enterobacterales</taxon>
        <taxon>Pectobacteriaceae</taxon>
        <taxon>Pectobacterium</taxon>
    </lineage>
</organism>
<dbReference type="CDD" id="cd05567">
    <property type="entry name" value="PTS_IIB_mannitol"/>
    <property type="match status" value="1"/>
</dbReference>
<dbReference type="CDD" id="cd00211">
    <property type="entry name" value="PTS_IIA_fru"/>
    <property type="match status" value="1"/>
</dbReference>
<dbReference type="Proteomes" id="UP001138460">
    <property type="component" value="Unassembled WGS sequence"/>
</dbReference>
<gene>
    <name evidence="22" type="ORF">CLR69_20580</name>
</gene>
<keyword evidence="8" id="KW-0997">Cell inner membrane</keyword>
<dbReference type="PANTHER" id="PTHR30181:SF2">
    <property type="entry name" value="PTS SYSTEM MANNITOL-SPECIFIC EIICBA COMPONENT"/>
    <property type="match status" value="1"/>
</dbReference>
<evidence type="ECO:0000256" key="14">
    <source>
        <dbReference type="ARBA" id="ARBA00022777"/>
    </source>
</evidence>
<feature type="transmembrane region" description="Helical" evidence="18">
    <location>
        <begin position="270"/>
        <end position="293"/>
    </location>
</feature>
<keyword evidence="6" id="KW-0813">Transport</keyword>
<feature type="transmembrane region" description="Helical" evidence="18">
    <location>
        <begin position="247"/>
        <end position="265"/>
    </location>
</feature>
<evidence type="ECO:0000256" key="13">
    <source>
        <dbReference type="ARBA" id="ARBA00022692"/>
    </source>
</evidence>
<dbReference type="SUPFAM" id="SSF52794">
    <property type="entry name" value="PTS system IIB component-like"/>
    <property type="match status" value="1"/>
</dbReference>
<comment type="catalytic activity">
    <reaction evidence="1">
        <text>D-mannitol(out) + N(pros)-phospho-L-histidyl-[protein] = D-mannitol 1-phosphate(in) + L-histidyl-[protein]</text>
        <dbReference type="Rhea" id="RHEA:33363"/>
        <dbReference type="Rhea" id="RHEA-COMP:9745"/>
        <dbReference type="Rhea" id="RHEA-COMP:9746"/>
        <dbReference type="ChEBI" id="CHEBI:16899"/>
        <dbReference type="ChEBI" id="CHEBI:29979"/>
        <dbReference type="ChEBI" id="CHEBI:61381"/>
        <dbReference type="ChEBI" id="CHEBI:64837"/>
        <dbReference type="EC" id="2.7.1.197"/>
    </reaction>
</comment>
<dbReference type="Pfam" id="PF00359">
    <property type="entry name" value="PTS_EIIA_2"/>
    <property type="match status" value="1"/>
</dbReference>
<evidence type="ECO:0000256" key="17">
    <source>
        <dbReference type="ARBA" id="ARBA00030684"/>
    </source>
</evidence>
<evidence type="ECO:0000313" key="23">
    <source>
        <dbReference type="Proteomes" id="UP001138460"/>
    </source>
</evidence>
<dbReference type="GO" id="GO:0022872">
    <property type="term" value="F:protein-N(PI)-phosphohistidine-mannitol phosphotransferase system transmembrane transporter activity"/>
    <property type="evidence" value="ECO:0007669"/>
    <property type="project" value="InterPro"/>
</dbReference>
<sequence length="635" mass="67310">MLSPDIKIKVQNFGRFLSNMVMPNIGAFIAWGIITALFIPTGWIPNETLAKLVGPMITYLLPLLIGYTGGRLVFGERGGVVGAITTMGVIVGTDIPMFLGAMIVGPLGGWAIKRFDRMVDGKIKSGFEMLVNNFSAGIIGMLLAILSFLAIGPLVEVFSQVLASGVNLMVQNNLLPFTSIFVEPAKILFLNNAINHGIFSPLGIQQATETGKSIFFLIEANPGPGMGVLMAYMFFGRGNAKESAPGAAIIHFLGGIHEIYFPYVLMNPRLIIAVILGGMTGVFTLSVLGGGLVSPASPGSILAVLAMTPKGAYFANLAAIAAAFAVSFIVSAILLKSTKQKEEDLGDATRRVQEMKASSKGAAASTGVSGDMSTVRKIIVACDAGMGSSAMGAGVLRKKVQDAGLTNISVTNSAINSLPDDVDLVITHRDLTERAMRHAPQAQHISLTNFLDSGLYSDLAARLVAAQGVSKPETVAAPAPAVADVQTNLFQLGAGNVFLNQHATHKEQAIRFAGEQLVKGGYVEPEYVEAMLEREKLTSTYLGESIAVPHGTIEAKDRVLKTGVVFCQYPEGVRFGDEEDEVARLVIGIAARNNEHIQVITSLTNALDDDAVIERLAHTQDVQEVLDLLSGKKSA</sequence>
<keyword evidence="10" id="KW-0762">Sugar transport</keyword>
<comment type="subcellular location">
    <subcellularLocation>
        <location evidence="2">Cell inner membrane</location>
        <topology evidence="2">Multi-pass membrane protein</topology>
    </subcellularLocation>
</comment>
<evidence type="ECO:0000256" key="15">
    <source>
        <dbReference type="ARBA" id="ARBA00022989"/>
    </source>
</evidence>
<dbReference type="GO" id="GO:0005886">
    <property type="term" value="C:plasma membrane"/>
    <property type="evidence" value="ECO:0007669"/>
    <property type="project" value="UniProtKB-SubCell"/>
</dbReference>
<dbReference type="GO" id="GO:0009401">
    <property type="term" value="P:phosphoenolpyruvate-dependent sugar phosphotransferase system"/>
    <property type="evidence" value="ECO:0007669"/>
    <property type="project" value="UniProtKB-KW"/>
</dbReference>
<dbReference type="FunFam" id="3.40.50.2300:FF:000047">
    <property type="entry name" value="PTS system mannitol-specific transporter subunit IICBA"/>
    <property type="match status" value="1"/>
</dbReference>
<feature type="transmembrane region" description="Helical" evidence="18">
    <location>
        <begin position="214"/>
        <end position="235"/>
    </location>
</feature>
<keyword evidence="9" id="KW-0597">Phosphoprotein</keyword>
<dbReference type="PROSITE" id="PS51104">
    <property type="entry name" value="PTS_EIIC_TYPE_2"/>
    <property type="match status" value="1"/>
</dbReference>
<dbReference type="PROSITE" id="PS00372">
    <property type="entry name" value="PTS_EIIA_TYPE_2_HIS"/>
    <property type="match status" value="1"/>
</dbReference>
<keyword evidence="23" id="KW-1185">Reference proteome</keyword>
<evidence type="ECO:0000256" key="16">
    <source>
        <dbReference type="ARBA" id="ARBA00023136"/>
    </source>
</evidence>
<evidence type="ECO:0000256" key="9">
    <source>
        <dbReference type="ARBA" id="ARBA00022553"/>
    </source>
</evidence>
<proteinExistence type="predicted"/>
<evidence type="ECO:0000256" key="10">
    <source>
        <dbReference type="ARBA" id="ARBA00022597"/>
    </source>
</evidence>
<dbReference type="InterPro" id="IPR003501">
    <property type="entry name" value="PTS_EIIB_2/3"/>
</dbReference>
<dbReference type="InterPro" id="IPR002178">
    <property type="entry name" value="PTS_EIIA_type-2_dom"/>
</dbReference>
<keyword evidence="11" id="KW-0808">Transferase</keyword>
<dbReference type="OrthoDB" id="9814222at2"/>
<evidence type="ECO:0000256" key="1">
    <source>
        <dbReference type="ARBA" id="ARBA00001655"/>
    </source>
</evidence>
<evidence type="ECO:0000256" key="4">
    <source>
        <dbReference type="ARBA" id="ARBA00011909"/>
    </source>
</evidence>
<keyword evidence="15 18" id="KW-1133">Transmembrane helix</keyword>
<accession>A0A9X8JF68</accession>
<protein>
    <recommendedName>
        <fullName evidence="5">PTS system mannitol-specific EIICBA component</fullName>
        <ecNumber evidence="4">2.7.1.197</ecNumber>
    </recommendedName>
    <alternativeName>
        <fullName evidence="17">EIICBA-Mtl</fullName>
    </alternativeName>
</protein>
<keyword evidence="14" id="KW-0418">Kinase</keyword>
<dbReference type="PANTHER" id="PTHR30181">
    <property type="entry name" value="MANNITOL PERMEASE IIC COMPONENT"/>
    <property type="match status" value="1"/>
</dbReference>
<comment type="subunit">
    <text evidence="3">Homodimer.</text>
</comment>
<dbReference type="PROSITE" id="PS51094">
    <property type="entry name" value="PTS_EIIA_TYPE_2"/>
    <property type="match status" value="1"/>
</dbReference>
<dbReference type="EC" id="2.7.1.197" evidence="4"/>
<dbReference type="AlphaFoldDB" id="A0A9X8JF68"/>
<evidence type="ECO:0000256" key="8">
    <source>
        <dbReference type="ARBA" id="ARBA00022519"/>
    </source>
</evidence>
<evidence type="ECO:0000256" key="12">
    <source>
        <dbReference type="ARBA" id="ARBA00022683"/>
    </source>
</evidence>
<feature type="transmembrane region" description="Helical" evidence="18">
    <location>
        <begin position="313"/>
        <end position="335"/>
    </location>
</feature>
<dbReference type="Gene3D" id="3.40.50.2300">
    <property type="match status" value="1"/>
</dbReference>
<evidence type="ECO:0000256" key="2">
    <source>
        <dbReference type="ARBA" id="ARBA00004429"/>
    </source>
</evidence>
<feature type="transmembrane region" description="Helical" evidence="18">
    <location>
        <begin position="130"/>
        <end position="154"/>
    </location>
</feature>
<dbReference type="Gene3D" id="3.40.930.10">
    <property type="entry name" value="Mannitol-specific EII, Chain A"/>
    <property type="match status" value="1"/>
</dbReference>
<evidence type="ECO:0000256" key="3">
    <source>
        <dbReference type="ARBA" id="ARBA00011738"/>
    </source>
</evidence>
<feature type="transmembrane region" description="Helical" evidence="18">
    <location>
        <begin position="80"/>
        <end position="109"/>
    </location>
</feature>
<evidence type="ECO:0000256" key="7">
    <source>
        <dbReference type="ARBA" id="ARBA00022475"/>
    </source>
</evidence>
<feature type="domain" description="PTS EIIA type-2" evidence="19">
    <location>
        <begin position="490"/>
        <end position="632"/>
    </location>
</feature>
<name>A0A9X8JF68_9GAMM</name>
<feature type="transmembrane region" description="Helical" evidence="18">
    <location>
        <begin position="56"/>
        <end position="74"/>
    </location>
</feature>